<reference evidence="9 10" key="1">
    <citation type="journal article" date="2024" name="Nat. Commun.">
        <title>Phylogenomics reveals the evolutionary origins of lichenization in chlorophyte algae.</title>
        <authorList>
            <person name="Puginier C."/>
            <person name="Libourel C."/>
            <person name="Otte J."/>
            <person name="Skaloud P."/>
            <person name="Haon M."/>
            <person name="Grisel S."/>
            <person name="Petersen M."/>
            <person name="Berrin J.G."/>
            <person name="Delaux P.M."/>
            <person name="Dal Grande F."/>
            <person name="Keller J."/>
        </authorList>
    </citation>
    <scope>NUCLEOTIDE SEQUENCE [LARGE SCALE GENOMIC DNA]</scope>
    <source>
        <strain evidence="9 10">SAG 216-7</strain>
    </source>
</reference>
<name>A0ABR2Z0E9_9CHLO</name>
<organism evidence="9 10">
    <name type="scientific">Coccomyxa subellipsoidea</name>
    <dbReference type="NCBI Taxonomy" id="248742"/>
    <lineage>
        <taxon>Eukaryota</taxon>
        <taxon>Viridiplantae</taxon>
        <taxon>Chlorophyta</taxon>
        <taxon>core chlorophytes</taxon>
        <taxon>Trebouxiophyceae</taxon>
        <taxon>Trebouxiophyceae incertae sedis</taxon>
        <taxon>Coccomyxaceae</taxon>
        <taxon>Coccomyxa</taxon>
    </lineage>
</organism>
<evidence type="ECO:0000256" key="6">
    <source>
        <dbReference type="ARBA" id="ARBA00022790"/>
    </source>
</evidence>
<proteinExistence type="inferred from homology"/>
<dbReference type="Gene3D" id="1.10.10.10">
    <property type="entry name" value="Winged helix-like DNA-binding domain superfamily/Winged helix DNA-binding domain"/>
    <property type="match status" value="1"/>
</dbReference>
<dbReference type="Pfam" id="PF01399">
    <property type="entry name" value="PCI"/>
    <property type="match status" value="1"/>
</dbReference>
<dbReference type="InterPro" id="IPR036388">
    <property type="entry name" value="WH-like_DNA-bd_sf"/>
</dbReference>
<evidence type="ECO:0000313" key="9">
    <source>
        <dbReference type="EMBL" id="KAK9917632.1"/>
    </source>
</evidence>
<evidence type="ECO:0000256" key="5">
    <source>
        <dbReference type="ARBA" id="ARBA00022490"/>
    </source>
</evidence>
<protein>
    <recommendedName>
        <fullName evidence="4">COP9 signalosome complex subunit 4</fullName>
    </recommendedName>
</protein>
<evidence type="ECO:0000256" key="4">
    <source>
        <dbReference type="ARBA" id="ARBA00014881"/>
    </source>
</evidence>
<feature type="domain" description="PCI" evidence="8">
    <location>
        <begin position="193"/>
        <end position="367"/>
    </location>
</feature>
<dbReference type="Proteomes" id="UP001491310">
    <property type="component" value="Unassembled WGS sequence"/>
</dbReference>
<dbReference type="Pfam" id="PF22241">
    <property type="entry name" value="PSMD12-CSN4_N"/>
    <property type="match status" value="1"/>
</dbReference>
<comment type="caution">
    <text evidence="9">The sequence shown here is derived from an EMBL/GenBank/DDBJ whole genome shotgun (WGS) entry which is preliminary data.</text>
</comment>
<dbReference type="InterPro" id="IPR000717">
    <property type="entry name" value="PCI_dom"/>
</dbReference>
<keyword evidence="10" id="KW-1185">Reference proteome</keyword>
<dbReference type="SUPFAM" id="SSF46785">
    <property type="entry name" value="Winged helix' DNA-binding domain"/>
    <property type="match status" value="1"/>
</dbReference>
<dbReference type="SMART" id="SM00088">
    <property type="entry name" value="PINT"/>
    <property type="match status" value="1"/>
</dbReference>
<comment type="subcellular location">
    <subcellularLocation>
        <location evidence="2">Cytoplasm</location>
    </subcellularLocation>
    <subcellularLocation>
        <location evidence="1">Nucleus</location>
    </subcellularLocation>
</comment>
<evidence type="ECO:0000256" key="3">
    <source>
        <dbReference type="ARBA" id="ARBA00010417"/>
    </source>
</evidence>
<dbReference type="PROSITE" id="PS50250">
    <property type="entry name" value="PCI"/>
    <property type="match status" value="1"/>
</dbReference>
<keyword evidence="7" id="KW-0539">Nucleus</keyword>
<accession>A0ABR2Z0E9</accession>
<gene>
    <name evidence="9" type="ORF">WJX75_006646</name>
</gene>
<dbReference type="InterPro" id="IPR036390">
    <property type="entry name" value="WH_DNA-bd_sf"/>
</dbReference>
<dbReference type="PANTHER" id="PTHR10855:SF2">
    <property type="entry name" value="COP9 SIGNALOSOME COMPLEX SUBUNIT 4"/>
    <property type="match status" value="1"/>
</dbReference>
<dbReference type="PANTHER" id="PTHR10855">
    <property type="entry name" value="26S PROTEASOME NON-ATPASE REGULATORY SUBUNIT 12/COP9 SIGNALOSOME COMPLEX SUBUNIT 4"/>
    <property type="match status" value="1"/>
</dbReference>
<dbReference type="EMBL" id="JALJOT010000002">
    <property type="protein sequence ID" value="KAK9917632.1"/>
    <property type="molecule type" value="Genomic_DNA"/>
</dbReference>
<evidence type="ECO:0000256" key="7">
    <source>
        <dbReference type="ARBA" id="ARBA00023242"/>
    </source>
</evidence>
<evidence type="ECO:0000256" key="1">
    <source>
        <dbReference type="ARBA" id="ARBA00004123"/>
    </source>
</evidence>
<keyword evidence="5" id="KW-0963">Cytoplasm</keyword>
<evidence type="ECO:0000313" key="10">
    <source>
        <dbReference type="Proteomes" id="UP001491310"/>
    </source>
</evidence>
<evidence type="ECO:0000256" key="2">
    <source>
        <dbReference type="ARBA" id="ARBA00004496"/>
    </source>
</evidence>
<evidence type="ECO:0000259" key="8">
    <source>
        <dbReference type="PROSITE" id="PS50250"/>
    </source>
</evidence>
<dbReference type="InterPro" id="IPR054559">
    <property type="entry name" value="PSMD12-CSN4-like_N"/>
</dbReference>
<dbReference type="InterPro" id="IPR040134">
    <property type="entry name" value="PSMD12/CSN4"/>
</dbReference>
<sequence length="399" mass="44474">MASTLDSVAKLSDQKLKIEQYKAALTKVLDSGSAQQCRQFIDHMLSDAVPLVVSRQLLQQFTQDIKQKLPHDMHKEVATFALDALQPRVVSYEEQVTTIREQLAELLEDEEDWAKAAKVLAGIDLDSGMRVLDNEYKLRQNIKIAMLYLEDDDAVSAEMFIKKAATLIASCKDSELELKYKSCYARILDAKRRFLEAATRYYDLSQISTSDSDAGIKVGEDDLDQALTSAVVCCILAAAGPQRSRVLANLYKDERCARLPVFSFLEKVYLERILRRQEVEAFAEGLRPHQKALTPDGSTVLERAVVEHNLAAASRLYTNIFFAELGQLLGVPPANAESIAARMIAEGRLQGSIDQVDGLLHFETDMEGLKQWDEQIASVCNQLNNILDSAADRGLPVFA</sequence>
<comment type="similarity">
    <text evidence="3">Belongs to the CSN4 family.</text>
</comment>
<keyword evidence="6" id="KW-0736">Signalosome</keyword>